<dbReference type="STRING" id="59733.SAMN05421769_2004"/>
<protein>
    <submittedName>
        <fullName evidence="1">Uncharacterized protein</fullName>
    </submittedName>
</protein>
<dbReference type="Proteomes" id="UP000184782">
    <property type="component" value="Unassembled WGS sequence"/>
</dbReference>
<sequence>MGLNYSLGITFNNEKDANFCCSEFQNQKITLPNGNFVKLFPSVSEHADNNKLKEKLYVLCVLVNGLGNVDIDLSLFEISNYYTIRDFFYQYIKNLKVDFEFTHFELEAADYLMCAEDMTNDIAFLIKNSSEGDENLQKVTGIDKFKFLSKRYIDGIVIHSKNYNKLTTNTQSEFQNFKPNYYWLPNKEFKFSK</sequence>
<dbReference type="AlphaFoldDB" id="A0A1N6GB10"/>
<name>A0A1N6GB10_9FLAO</name>
<evidence type="ECO:0000313" key="1">
    <source>
        <dbReference type="EMBL" id="SIO04612.1"/>
    </source>
</evidence>
<organism evidence="1 2">
    <name type="scientific">Chryseobacterium scophthalmum</name>
    <dbReference type="NCBI Taxonomy" id="59733"/>
    <lineage>
        <taxon>Bacteria</taxon>
        <taxon>Pseudomonadati</taxon>
        <taxon>Bacteroidota</taxon>
        <taxon>Flavobacteriia</taxon>
        <taxon>Flavobacteriales</taxon>
        <taxon>Weeksellaceae</taxon>
        <taxon>Chryseobacterium group</taxon>
        <taxon>Chryseobacterium</taxon>
    </lineage>
</organism>
<keyword evidence="2" id="KW-1185">Reference proteome</keyword>
<gene>
    <name evidence="1" type="ORF">SAMN05421769_2004</name>
</gene>
<reference evidence="2" key="1">
    <citation type="submission" date="2016-12" db="EMBL/GenBank/DDBJ databases">
        <authorList>
            <person name="Varghese N."/>
            <person name="Submissions S."/>
        </authorList>
    </citation>
    <scope>NUCLEOTIDE SEQUENCE [LARGE SCALE GENOMIC DNA]</scope>
    <source>
        <strain evidence="2">DSM 16779</strain>
    </source>
</reference>
<accession>A0A1N6GB10</accession>
<dbReference type="RefSeq" id="WP_074230096.1">
    <property type="nucleotide sequence ID" value="NZ_FSRQ01000001.1"/>
</dbReference>
<evidence type="ECO:0000313" key="2">
    <source>
        <dbReference type="Proteomes" id="UP000184782"/>
    </source>
</evidence>
<dbReference type="EMBL" id="FSRQ01000001">
    <property type="protein sequence ID" value="SIO04612.1"/>
    <property type="molecule type" value="Genomic_DNA"/>
</dbReference>
<proteinExistence type="predicted"/>
<dbReference type="OrthoDB" id="1261991at2"/>